<evidence type="ECO:0000313" key="2">
    <source>
        <dbReference type="EMBL" id="SCG69390.1"/>
    </source>
</evidence>
<dbReference type="Gene3D" id="3.40.50.620">
    <property type="entry name" value="HUPs"/>
    <property type="match status" value="1"/>
</dbReference>
<dbReference type="PANTHER" id="PTHR43196:SF1">
    <property type="entry name" value="SULFATE ADENYLYLTRANSFERASE SUBUNIT 2"/>
    <property type="match status" value="1"/>
</dbReference>
<dbReference type="EMBL" id="FMDN01000030">
    <property type="protein sequence ID" value="SCG69390.1"/>
    <property type="molecule type" value="Genomic_DNA"/>
</dbReference>
<dbReference type="AlphaFoldDB" id="A0A1C5JFQ6"/>
<sequence>MPAGRPGPQEDPLPHLDLLEAGAAHNFREVIAYRDRIVENHGLRLDVASVQSYIDDGTLTERADDTRNPLQTLPLLDAIREGRFGAVFGGGRRDEEKARAKERRFSLRDAFGTWEQLRQRPELWQLYNGRHLPDEHFRVFPCPTGPSWTSGSTSNTMASSCRRSTSCTGGRCCSATACGWRPACGAAPRDEESVRERRVRYRTVGDMSCTGAVDISRVGPHGRHCHPDVGAD</sequence>
<dbReference type="STRING" id="47864.GA0070560_13042"/>
<organism evidence="2 3">
    <name type="scientific">Micromonospora halophytica</name>
    <dbReference type="NCBI Taxonomy" id="47864"/>
    <lineage>
        <taxon>Bacteria</taxon>
        <taxon>Bacillati</taxon>
        <taxon>Actinomycetota</taxon>
        <taxon>Actinomycetes</taxon>
        <taxon>Micromonosporales</taxon>
        <taxon>Micromonosporaceae</taxon>
        <taxon>Micromonospora</taxon>
    </lineage>
</organism>
<evidence type="ECO:0000313" key="3">
    <source>
        <dbReference type="Proteomes" id="UP000199408"/>
    </source>
</evidence>
<feature type="domain" description="Phosphoadenosine phosphosulphate reductase" evidence="1">
    <location>
        <begin position="24"/>
        <end position="141"/>
    </location>
</feature>
<reference evidence="3" key="1">
    <citation type="submission" date="2016-06" db="EMBL/GenBank/DDBJ databases">
        <authorList>
            <person name="Varghese N."/>
        </authorList>
    </citation>
    <scope>NUCLEOTIDE SEQUENCE [LARGE SCALE GENOMIC DNA]</scope>
    <source>
        <strain evidence="3">DSM 43171</strain>
    </source>
</reference>
<evidence type="ECO:0000259" key="1">
    <source>
        <dbReference type="Pfam" id="PF01507"/>
    </source>
</evidence>
<gene>
    <name evidence="2" type="ORF">GA0070560_13042</name>
</gene>
<dbReference type="InterPro" id="IPR014729">
    <property type="entry name" value="Rossmann-like_a/b/a_fold"/>
</dbReference>
<proteinExistence type="predicted"/>
<dbReference type="InterPro" id="IPR002500">
    <property type="entry name" value="PAPS_reduct_dom"/>
</dbReference>
<dbReference type="Pfam" id="PF01507">
    <property type="entry name" value="PAPS_reduct"/>
    <property type="match status" value="1"/>
</dbReference>
<keyword evidence="3" id="KW-1185">Reference proteome</keyword>
<accession>A0A1C5JFQ6</accession>
<dbReference type="PANTHER" id="PTHR43196">
    <property type="entry name" value="SULFATE ADENYLYLTRANSFERASE SUBUNIT 2"/>
    <property type="match status" value="1"/>
</dbReference>
<dbReference type="InterPro" id="IPR050128">
    <property type="entry name" value="Sulfate_adenylyltrnsfr_sub2"/>
</dbReference>
<dbReference type="GO" id="GO:0003824">
    <property type="term" value="F:catalytic activity"/>
    <property type="evidence" value="ECO:0007669"/>
    <property type="project" value="InterPro"/>
</dbReference>
<name>A0A1C5JFQ6_9ACTN</name>
<dbReference type="SUPFAM" id="SSF52402">
    <property type="entry name" value="Adenine nucleotide alpha hydrolases-like"/>
    <property type="match status" value="1"/>
</dbReference>
<protein>
    <submittedName>
        <fullName evidence="2">Phosphoadenosine phosphosulfate reductase family protein</fullName>
    </submittedName>
</protein>
<dbReference type="Proteomes" id="UP000199408">
    <property type="component" value="Unassembled WGS sequence"/>
</dbReference>